<reference evidence="3" key="1">
    <citation type="submission" date="2021-05" db="EMBL/GenBank/DDBJ databases">
        <title>A free-living protist that lacks canonical eukaryotic 1 DNA replication and segregation systems.</title>
        <authorList>
            <person name="Salas-Leiva D.E."/>
            <person name="Tromer E.C."/>
            <person name="Curtis B.A."/>
            <person name="Jerlstrom-Hultqvist J."/>
            <person name="Kolisko M."/>
            <person name="Yi Z."/>
            <person name="Salas-Leiva J.S."/>
            <person name="Gallot-Lavallee L."/>
            <person name="Kops G.J.P.L."/>
            <person name="Archibald J.M."/>
            <person name="Simpson A.G.B."/>
            <person name="Roger A.J."/>
        </authorList>
    </citation>
    <scope>NUCLEOTIDE SEQUENCE</scope>
    <source>
        <strain evidence="3">BICM</strain>
    </source>
</reference>
<dbReference type="Proteomes" id="UP000717585">
    <property type="component" value="Unassembled WGS sequence"/>
</dbReference>
<name>A0A8J6BTP8_9EUKA</name>
<keyword evidence="1 3" id="KW-0378">Hydrolase</keyword>
<dbReference type="Pfam" id="PF00795">
    <property type="entry name" value="CN_hydrolase"/>
    <property type="match status" value="1"/>
</dbReference>
<dbReference type="OrthoDB" id="412018at2759"/>
<dbReference type="GO" id="GO:0003837">
    <property type="term" value="F:beta-ureidopropionase activity"/>
    <property type="evidence" value="ECO:0007669"/>
    <property type="project" value="TreeGrafter"/>
</dbReference>
<dbReference type="AlphaFoldDB" id="A0A8J6BTP8"/>
<evidence type="ECO:0000256" key="1">
    <source>
        <dbReference type="ARBA" id="ARBA00022801"/>
    </source>
</evidence>
<dbReference type="Gene3D" id="3.60.110.10">
    <property type="entry name" value="Carbon-nitrogen hydrolase"/>
    <property type="match status" value="1"/>
</dbReference>
<gene>
    <name evidence="3" type="ORF">J8273_8864</name>
</gene>
<accession>A0A8J6BTP8</accession>
<dbReference type="PANTHER" id="PTHR43674:SF2">
    <property type="entry name" value="BETA-UREIDOPROPIONASE"/>
    <property type="match status" value="1"/>
</dbReference>
<sequence>MNQHRNVLDVVDSLPDEQRKVLYRELYGPEVESIELDTELISRLEEKEIELKAYKMQCKLEELRDPRVVRIAAIQNKFASSPSAPFAEQWQIMSQRMAELIDTAAAAGAHIVCLQECWTTAFVMATREKIWNAMAVPAAYGPAADFISAKAKEHRMVILSPILERDEAHADTIHNATAIFNAAGQFVGKTRKNHIPRVGDFNEANYYTEATDGHPVFEVLCSNGVVARIGVNICFGRHHPLNWLSYSLNGAEVIFNPSATTDGLSEPLWSIEARNAAIANSVYTVAINRVGTETFPREFTSGDMKPAHKDFGHFYGSSYVTAPNGQRTPGLSRAEDGVLVTEVDLNLQRQTRDAWMFNVTMRGELYRDMLQKYCEAEFVPQRVVDPALKR</sequence>
<proteinExistence type="predicted"/>
<dbReference type="InterPro" id="IPR036526">
    <property type="entry name" value="C-N_Hydrolase_sf"/>
</dbReference>
<dbReference type="GO" id="GO:0033396">
    <property type="term" value="P:beta-alanine biosynthetic process via 3-ureidopropionate"/>
    <property type="evidence" value="ECO:0007669"/>
    <property type="project" value="TreeGrafter"/>
</dbReference>
<evidence type="ECO:0000313" key="4">
    <source>
        <dbReference type="Proteomes" id="UP000717585"/>
    </source>
</evidence>
<dbReference type="EMBL" id="JAHDYR010000069">
    <property type="protein sequence ID" value="KAG9389571.1"/>
    <property type="molecule type" value="Genomic_DNA"/>
</dbReference>
<dbReference type="InterPro" id="IPR050345">
    <property type="entry name" value="Aliph_Amidase/BUP"/>
</dbReference>
<evidence type="ECO:0000259" key="2">
    <source>
        <dbReference type="PROSITE" id="PS50263"/>
    </source>
</evidence>
<dbReference type="PROSITE" id="PS50263">
    <property type="entry name" value="CN_HYDROLASE"/>
    <property type="match status" value="1"/>
</dbReference>
<organism evidence="3 4">
    <name type="scientific">Carpediemonas membranifera</name>
    <dbReference type="NCBI Taxonomy" id="201153"/>
    <lineage>
        <taxon>Eukaryota</taxon>
        <taxon>Metamonada</taxon>
        <taxon>Carpediemonas-like organisms</taxon>
        <taxon>Carpediemonas</taxon>
    </lineage>
</organism>
<protein>
    <submittedName>
        <fullName evidence="3">Carbon-nitrogen hydrolase</fullName>
    </submittedName>
</protein>
<dbReference type="PANTHER" id="PTHR43674">
    <property type="entry name" value="NITRILASE C965.09-RELATED"/>
    <property type="match status" value="1"/>
</dbReference>
<dbReference type="InterPro" id="IPR003010">
    <property type="entry name" value="C-N_Hydrolase"/>
</dbReference>
<feature type="domain" description="CN hydrolase" evidence="2">
    <location>
        <begin position="69"/>
        <end position="345"/>
    </location>
</feature>
<dbReference type="SUPFAM" id="SSF56317">
    <property type="entry name" value="Carbon-nitrogen hydrolase"/>
    <property type="match status" value="1"/>
</dbReference>
<comment type="caution">
    <text evidence="3">The sequence shown here is derived from an EMBL/GenBank/DDBJ whole genome shotgun (WGS) entry which is preliminary data.</text>
</comment>
<evidence type="ECO:0000313" key="3">
    <source>
        <dbReference type="EMBL" id="KAG9389571.1"/>
    </source>
</evidence>
<keyword evidence="4" id="KW-1185">Reference proteome</keyword>